<dbReference type="Proteomes" id="UP000242133">
    <property type="component" value="Unassembled WGS sequence"/>
</dbReference>
<accession>A0A2P8EJH0</accession>
<sequence>MNNRALPRNLELAFAYSTISPQDFDLHNCASETVRPRGYDRAVTYQTCDVRLFMNDSMYELNGMTVPYGPVDHLEVRHAVFDHYRMRSVTEIPKAGVKL</sequence>
<dbReference type="OrthoDB" id="6119929at2"/>
<dbReference type="AlphaFoldDB" id="A0A2P8EJH0"/>
<protein>
    <submittedName>
        <fullName evidence="1">Uncharacterized protein</fullName>
    </submittedName>
</protein>
<dbReference type="EMBL" id="PYGI01000030">
    <property type="protein sequence ID" value="PSL09623.1"/>
    <property type="molecule type" value="Genomic_DNA"/>
</dbReference>
<name>A0A2P8EJH0_9GAMM</name>
<dbReference type="RefSeq" id="WP_106593231.1">
    <property type="nucleotide sequence ID" value="NZ_PYGI01000030.1"/>
</dbReference>
<evidence type="ECO:0000313" key="2">
    <source>
        <dbReference type="Proteomes" id="UP000242133"/>
    </source>
</evidence>
<organism evidence="1 2">
    <name type="scientific">Marinobacterium halophilum</name>
    <dbReference type="NCBI Taxonomy" id="267374"/>
    <lineage>
        <taxon>Bacteria</taxon>
        <taxon>Pseudomonadati</taxon>
        <taxon>Pseudomonadota</taxon>
        <taxon>Gammaproteobacteria</taxon>
        <taxon>Oceanospirillales</taxon>
        <taxon>Oceanospirillaceae</taxon>
        <taxon>Marinobacterium</taxon>
    </lineage>
</organism>
<comment type="caution">
    <text evidence="1">The sequence shown here is derived from an EMBL/GenBank/DDBJ whole genome shotgun (WGS) entry which is preliminary data.</text>
</comment>
<gene>
    <name evidence="1" type="ORF">CLV44_1302</name>
</gene>
<reference evidence="1 2" key="1">
    <citation type="submission" date="2018-03" db="EMBL/GenBank/DDBJ databases">
        <title>Genomic Encyclopedia of Archaeal and Bacterial Type Strains, Phase II (KMG-II): from individual species to whole genera.</title>
        <authorList>
            <person name="Goeker M."/>
        </authorList>
    </citation>
    <scope>NUCLEOTIDE SEQUENCE [LARGE SCALE GENOMIC DNA]</scope>
    <source>
        <strain evidence="1 2">DSM 17586</strain>
    </source>
</reference>
<keyword evidence="2" id="KW-1185">Reference proteome</keyword>
<evidence type="ECO:0000313" key="1">
    <source>
        <dbReference type="EMBL" id="PSL09623.1"/>
    </source>
</evidence>
<proteinExistence type="predicted"/>